<dbReference type="PRINTS" id="PR00035">
    <property type="entry name" value="HTHGNTR"/>
</dbReference>
<dbReference type="InterPro" id="IPR000524">
    <property type="entry name" value="Tscrpt_reg_HTH_GntR"/>
</dbReference>
<dbReference type="InterPro" id="IPR051446">
    <property type="entry name" value="HTH_trans_reg/aminotransferase"/>
</dbReference>
<keyword evidence="4" id="KW-0238">DNA-binding</keyword>
<evidence type="ECO:0000256" key="2">
    <source>
        <dbReference type="ARBA" id="ARBA00022898"/>
    </source>
</evidence>
<dbReference type="Gene3D" id="1.10.10.10">
    <property type="entry name" value="Winged helix-like DNA-binding domain superfamily/Winged helix DNA-binding domain"/>
    <property type="match status" value="1"/>
</dbReference>
<dbReference type="PANTHER" id="PTHR46577">
    <property type="entry name" value="HTH-TYPE TRANSCRIPTIONAL REGULATORY PROTEIN GABR"/>
    <property type="match status" value="1"/>
</dbReference>
<dbReference type="GO" id="GO:0008483">
    <property type="term" value="F:transaminase activity"/>
    <property type="evidence" value="ECO:0007669"/>
    <property type="project" value="UniProtKB-KW"/>
</dbReference>
<feature type="domain" description="HTH gntR-type" evidence="6">
    <location>
        <begin position="26"/>
        <end position="94"/>
    </location>
</feature>
<dbReference type="InterPro" id="IPR036390">
    <property type="entry name" value="WH_DNA-bd_sf"/>
</dbReference>
<sequence>MAPVTRRIGGASFARLLGSWRPPDQRGLAEALTERIRLLVLDGRLPLGTRVPAERELAAALDVSRTTVAAAYEQLREGAYLESRRGSGSWTRVPGTADPHVADTPFSPLVGGGLTDLAHAALPAPTDAIRCAAAAAVGDLDGHLAGHGYTLAGLPVLREALARRFTERGLPTSPEQILVTSGAQHAIALVLTLLADPGDRVLVEHPTYPNALDAIRGRGARPVPVPLTAEGWDLELLTTAVRDAAPSLSYLVPDFHNPTGAVMDPATRAGVVELARRTRTPLIVDETLTELSLDVPAPVPVAVHAPDSPLVITIGSASKVFWGGLRIGWIRSSAALVHRLAALRPSIDLGGAVLDQLVTARLVDDIETIAAQRQASMRLARADLKERLARTFPQWRPNDPTGGLSLWVDLGEPVSSRLAGAARRHDVLLAAGPRFGVDGAFERYLRVPYTLRPEQVATALERLAAAWHGLGTHPEIGGEQGGADHVAVA</sequence>
<dbReference type="Pfam" id="PF00392">
    <property type="entry name" value="GntR"/>
    <property type="match status" value="1"/>
</dbReference>
<keyword evidence="3" id="KW-0805">Transcription regulation</keyword>
<dbReference type="Proteomes" id="UP001500449">
    <property type="component" value="Unassembled WGS sequence"/>
</dbReference>
<dbReference type="SUPFAM" id="SSF46785">
    <property type="entry name" value="Winged helix' DNA-binding domain"/>
    <property type="match status" value="1"/>
</dbReference>
<keyword evidence="2" id="KW-0663">Pyridoxal phosphate</keyword>
<dbReference type="InterPro" id="IPR036388">
    <property type="entry name" value="WH-like_DNA-bd_sf"/>
</dbReference>
<name>A0ABN2NPI5_9PSEU</name>
<protein>
    <submittedName>
        <fullName evidence="7">PLP-dependent aminotransferase family protein</fullName>
    </submittedName>
</protein>
<keyword evidence="5" id="KW-0804">Transcription</keyword>
<dbReference type="CDD" id="cd00609">
    <property type="entry name" value="AAT_like"/>
    <property type="match status" value="1"/>
</dbReference>
<dbReference type="RefSeq" id="WP_344427372.1">
    <property type="nucleotide sequence ID" value="NZ_BAAAQK010000028.1"/>
</dbReference>
<organism evidence="7 8">
    <name type="scientific">Pseudonocardia ailaonensis</name>
    <dbReference type="NCBI Taxonomy" id="367279"/>
    <lineage>
        <taxon>Bacteria</taxon>
        <taxon>Bacillati</taxon>
        <taxon>Actinomycetota</taxon>
        <taxon>Actinomycetes</taxon>
        <taxon>Pseudonocardiales</taxon>
        <taxon>Pseudonocardiaceae</taxon>
        <taxon>Pseudonocardia</taxon>
    </lineage>
</organism>
<dbReference type="InterPro" id="IPR015424">
    <property type="entry name" value="PyrdxlP-dep_Trfase"/>
</dbReference>
<keyword evidence="7" id="KW-0032">Aminotransferase</keyword>
<dbReference type="SUPFAM" id="SSF53383">
    <property type="entry name" value="PLP-dependent transferases"/>
    <property type="match status" value="1"/>
</dbReference>
<keyword evidence="8" id="KW-1185">Reference proteome</keyword>
<keyword evidence="7" id="KW-0808">Transferase</keyword>
<comment type="caution">
    <text evidence="7">The sequence shown here is derived from an EMBL/GenBank/DDBJ whole genome shotgun (WGS) entry which is preliminary data.</text>
</comment>
<dbReference type="Pfam" id="PF00155">
    <property type="entry name" value="Aminotran_1_2"/>
    <property type="match status" value="1"/>
</dbReference>
<proteinExistence type="inferred from homology"/>
<evidence type="ECO:0000256" key="5">
    <source>
        <dbReference type="ARBA" id="ARBA00023163"/>
    </source>
</evidence>
<evidence type="ECO:0000256" key="3">
    <source>
        <dbReference type="ARBA" id="ARBA00023015"/>
    </source>
</evidence>
<comment type="similarity">
    <text evidence="1">In the C-terminal section; belongs to the class-I pyridoxal-phosphate-dependent aminotransferase family.</text>
</comment>
<evidence type="ECO:0000313" key="8">
    <source>
        <dbReference type="Proteomes" id="UP001500449"/>
    </source>
</evidence>
<evidence type="ECO:0000256" key="4">
    <source>
        <dbReference type="ARBA" id="ARBA00023125"/>
    </source>
</evidence>
<accession>A0ABN2NPI5</accession>
<dbReference type="InterPro" id="IPR015421">
    <property type="entry name" value="PyrdxlP-dep_Trfase_major"/>
</dbReference>
<evidence type="ECO:0000256" key="1">
    <source>
        <dbReference type="ARBA" id="ARBA00005384"/>
    </source>
</evidence>
<dbReference type="EMBL" id="BAAAQK010000028">
    <property type="protein sequence ID" value="GAA1878629.1"/>
    <property type="molecule type" value="Genomic_DNA"/>
</dbReference>
<dbReference type="SMART" id="SM00345">
    <property type="entry name" value="HTH_GNTR"/>
    <property type="match status" value="1"/>
</dbReference>
<evidence type="ECO:0000313" key="7">
    <source>
        <dbReference type="EMBL" id="GAA1878629.1"/>
    </source>
</evidence>
<dbReference type="PANTHER" id="PTHR46577:SF1">
    <property type="entry name" value="HTH-TYPE TRANSCRIPTIONAL REGULATORY PROTEIN GABR"/>
    <property type="match status" value="1"/>
</dbReference>
<gene>
    <name evidence="7" type="ORF">GCM10009836_70020</name>
</gene>
<dbReference type="CDD" id="cd07377">
    <property type="entry name" value="WHTH_GntR"/>
    <property type="match status" value="1"/>
</dbReference>
<evidence type="ECO:0000259" key="6">
    <source>
        <dbReference type="PROSITE" id="PS50949"/>
    </source>
</evidence>
<dbReference type="InterPro" id="IPR004839">
    <property type="entry name" value="Aminotransferase_I/II_large"/>
</dbReference>
<dbReference type="Gene3D" id="3.40.640.10">
    <property type="entry name" value="Type I PLP-dependent aspartate aminotransferase-like (Major domain)"/>
    <property type="match status" value="1"/>
</dbReference>
<dbReference type="PROSITE" id="PS50949">
    <property type="entry name" value="HTH_GNTR"/>
    <property type="match status" value="1"/>
</dbReference>
<reference evidence="7 8" key="1">
    <citation type="journal article" date="2019" name="Int. J. Syst. Evol. Microbiol.">
        <title>The Global Catalogue of Microorganisms (GCM) 10K type strain sequencing project: providing services to taxonomists for standard genome sequencing and annotation.</title>
        <authorList>
            <consortium name="The Broad Institute Genomics Platform"/>
            <consortium name="The Broad Institute Genome Sequencing Center for Infectious Disease"/>
            <person name="Wu L."/>
            <person name="Ma J."/>
        </authorList>
    </citation>
    <scope>NUCLEOTIDE SEQUENCE [LARGE SCALE GENOMIC DNA]</scope>
    <source>
        <strain evidence="7 8">JCM 16009</strain>
    </source>
</reference>